<dbReference type="PROSITE" id="PS00816">
    <property type="entry name" value="AIPM_HOMOCIT_SYNTH_2"/>
    <property type="match status" value="1"/>
</dbReference>
<evidence type="ECO:0000256" key="2">
    <source>
        <dbReference type="ARBA" id="ARBA00012973"/>
    </source>
</evidence>
<dbReference type="PANTHER" id="PTHR10277">
    <property type="entry name" value="HOMOCITRATE SYNTHASE-RELATED"/>
    <property type="match status" value="1"/>
</dbReference>
<dbReference type="KEGG" id="aee:IM676_12380"/>
<dbReference type="InterPro" id="IPR002034">
    <property type="entry name" value="AIPM/Hcit_synth_CS"/>
</dbReference>
<dbReference type="EMBL" id="CP063311">
    <property type="protein sequence ID" value="QOV21544.1"/>
    <property type="molecule type" value="Genomic_DNA"/>
</dbReference>
<accession>A0A7U3RZI7</accession>
<comment type="pathway">
    <text evidence="1">Amino-acid biosynthesis; L-leucine biosynthesis; L-leucine from 3-methyl-2-oxobutanoate: step 1/4.</text>
</comment>
<dbReference type="EC" id="2.3.3.13" evidence="2"/>
<dbReference type="Gene3D" id="3.20.20.70">
    <property type="entry name" value="Aldolase class I"/>
    <property type="match status" value="1"/>
</dbReference>
<organism evidence="8 9">
    <name type="scientific">Anabaenopsis elenkinii CCIBt3563</name>
    <dbReference type="NCBI Taxonomy" id="2779889"/>
    <lineage>
        <taxon>Bacteria</taxon>
        <taxon>Bacillati</taxon>
        <taxon>Cyanobacteriota</taxon>
        <taxon>Cyanophyceae</taxon>
        <taxon>Nostocales</taxon>
        <taxon>Nodulariaceae</taxon>
        <taxon>Anabaenopsis</taxon>
    </lineage>
</organism>
<keyword evidence="3" id="KW-0028">Amino-acid biosynthesis</keyword>
<keyword evidence="4" id="KW-0808">Transferase</keyword>
<name>A0A7U3RZI7_9CYAN</name>
<evidence type="ECO:0000256" key="3">
    <source>
        <dbReference type="ARBA" id="ARBA00022605"/>
    </source>
</evidence>
<reference evidence="9" key="1">
    <citation type="submission" date="2020-10" db="EMBL/GenBank/DDBJ databases">
        <title>Genome-based taxonomic classification of the species Anabaenopsis elenkinii.</title>
        <authorList>
            <person name="Delbaje E."/>
            <person name="Andreote A.P.D."/>
            <person name="Pellegrinetti T.A."/>
            <person name="Cruz R.B."/>
            <person name="Branco L.H.Z."/>
            <person name="Fiore M.F."/>
        </authorList>
    </citation>
    <scope>NUCLEOTIDE SEQUENCE [LARGE SCALE GENOMIC DNA]</scope>
    <source>
        <strain evidence="9">CCIBt3563</strain>
    </source>
</reference>
<feature type="domain" description="Pyruvate carboxyltransferase" evidence="7">
    <location>
        <begin position="22"/>
        <end position="288"/>
    </location>
</feature>
<sequence>MPQLSDLVYNWNIPTRTTSKTITLCDETLRDGLEGGVTRLPCLEEKLELLKLASDSGITDIMVGFPGQEIAYREALALCQGVKAKGLTPRLGLLGRMVEADIQAIERIRQKSGCAIVAHLFVPCSPIRRFVDQWDIHELEELIRFGVKLAHKLGLPVNFSPEDTSRSEPQTVEHLCRIAVEEGATEITVCDTVGCLTPSGTRKLIQHLRHFLDANNSPVRLDFHGHNDRGLALANSLAAIEAGADCIQGTMLGIGERSGNAALDLVMINLHLQGLWNQKFLIPLQQYCWELAQRCNLTIPDKYPVFGQHSFTTQMGVHASAILKAETYDNQDLAACIYSGVNPHLFGLNYDIQVGPFSGRANVKLLMRHWGVTLTDETIDQILTTARLENRVLSTSEILALAEV</sequence>
<dbReference type="InterPro" id="IPR013785">
    <property type="entry name" value="Aldolase_TIM"/>
</dbReference>
<keyword evidence="5" id="KW-0464">Manganese</keyword>
<dbReference type="GO" id="GO:0009098">
    <property type="term" value="P:L-leucine biosynthetic process"/>
    <property type="evidence" value="ECO:0007669"/>
    <property type="project" value="TreeGrafter"/>
</dbReference>
<dbReference type="SUPFAM" id="SSF51569">
    <property type="entry name" value="Aldolase"/>
    <property type="match status" value="1"/>
</dbReference>
<gene>
    <name evidence="8" type="ORF">IM676_12380</name>
</gene>
<dbReference type="GO" id="GO:0003852">
    <property type="term" value="F:2-isopropylmalate synthase activity"/>
    <property type="evidence" value="ECO:0007669"/>
    <property type="project" value="UniProtKB-EC"/>
</dbReference>
<dbReference type="InterPro" id="IPR050073">
    <property type="entry name" value="2-IPM_HCS-like"/>
</dbReference>
<dbReference type="AlphaFoldDB" id="A0A7U3RZI7"/>
<proteinExistence type="predicted"/>
<dbReference type="CDD" id="cd03174">
    <property type="entry name" value="DRE_TIM_metallolyase"/>
    <property type="match status" value="1"/>
</dbReference>
<evidence type="ECO:0000256" key="6">
    <source>
        <dbReference type="ARBA" id="ARBA00023304"/>
    </source>
</evidence>
<evidence type="ECO:0000256" key="1">
    <source>
        <dbReference type="ARBA" id="ARBA00004689"/>
    </source>
</evidence>
<dbReference type="RefSeq" id="WP_200987197.1">
    <property type="nucleotide sequence ID" value="NZ_CP063311.1"/>
</dbReference>
<protein>
    <recommendedName>
        <fullName evidence="2">2-isopropylmalate synthase</fullName>
        <ecNumber evidence="2">2.3.3.13</ecNumber>
    </recommendedName>
</protein>
<keyword evidence="6" id="KW-0100">Branched-chain amino acid biosynthesis</keyword>
<evidence type="ECO:0000313" key="8">
    <source>
        <dbReference type="EMBL" id="QOV21544.1"/>
    </source>
</evidence>
<evidence type="ECO:0000259" key="7">
    <source>
        <dbReference type="PROSITE" id="PS50991"/>
    </source>
</evidence>
<evidence type="ECO:0000256" key="4">
    <source>
        <dbReference type="ARBA" id="ARBA00022679"/>
    </source>
</evidence>
<evidence type="ECO:0000313" key="9">
    <source>
        <dbReference type="Proteomes" id="UP000593846"/>
    </source>
</evidence>
<dbReference type="PANTHER" id="PTHR10277:SF9">
    <property type="entry name" value="2-ISOPROPYLMALATE SYNTHASE 1, CHLOROPLASTIC-RELATED"/>
    <property type="match status" value="1"/>
</dbReference>
<keyword evidence="9" id="KW-1185">Reference proteome</keyword>
<dbReference type="PROSITE" id="PS50991">
    <property type="entry name" value="PYR_CT"/>
    <property type="match status" value="1"/>
</dbReference>
<dbReference type="Pfam" id="PF00682">
    <property type="entry name" value="HMGL-like"/>
    <property type="match status" value="1"/>
</dbReference>
<dbReference type="Gene3D" id="1.10.238.260">
    <property type="match status" value="1"/>
</dbReference>
<dbReference type="Proteomes" id="UP000593846">
    <property type="component" value="Chromosome"/>
</dbReference>
<evidence type="ECO:0000256" key="5">
    <source>
        <dbReference type="ARBA" id="ARBA00023211"/>
    </source>
</evidence>
<dbReference type="InterPro" id="IPR000891">
    <property type="entry name" value="PYR_CT"/>
</dbReference>